<organism evidence="1 2">
    <name type="scientific">Aliarcobacter butzleri</name>
    <dbReference type="NCBI Taxonomy" id="28197"/>
    <lineage>
        <taxon>Bacteria</taxon>
        <taxon>Pseudomonadati</taxon>
        <taxon>Campylobacterota</taxon>
        <taxon>Epsilonproteobacteria</taxon>
        <taxon>Campylobacterales</taxon>
        <taxon>Arcobacteraceae</taxon>
        <taxon>Aliarcobacter</taxon>
    </lineage>
</organism>
<reference evidence="1" key="1">
    <citation type="journal article" date="2023" name="Microorganisms">
        <title>Genomic Characterization of Arcobacter butzleri Strains Isolated from Various Sources in Lithuania.</title>
        <authorList>
            <person name="Uljanovas D."/>
            <person name="Golz G."/>
            <person name="Fleischmann S."/>
            <person name="Kudirkiene E."/>
            <person name="Kasetiene N."/>
            <person name="Grineviciene A."/>
            <person name="Tamuleviciene E."/>
            <person name="Aksomaitiene J."/>
            <person name="Alter T."/>
            <person name="Malakauskas M."/>
        </authorList>
    </citation>
    <scope>NUCLEOTIDE SEQUENCE</scope>
    <source>
        <strain evidence="1">H19</strain>
    </source>
</reference>
<dbReference type="Proteomes" id="UP001171508">
    <property type="component" value="Unassembled WGS sequence"/>
</dbReference>
<protein>
    <submittedName>
        <fullName evidence="1">Uncharacterized protein</fullName>
    </submittedName>
</protein>
<evidence type="ECO:0000313" key="1">
    <source>
        <dbReference type="EMBL" id="MDN5133546.1"/>
    </source>
</evidence>
<gene>
    <name evidence="1" type="ORF">PJV92_12555</name>
</gene>
<dbReference type="EMBL" id="JAQJJM010000093">
    <property type="protein sequence ID" value="MDN5133546.1"/>
    <property type="molecule type" value="Genomic_DNA"/>
</dbReference>
<evidence type="ECO:0000313" key="2">
    <source>
        <dbReference type="Proteomes" id="UP001171508"/>
    </source>
</evidence>
<accession>A0AAP4Q0Z4</accession>
<name>A0AAP4Q0Z4_9BACT</name>
<dbReference type="RefSeq" id="WP_152059176.1">
    <property type="nucleotide sequence ID" value="NZ_CABVSS010000032.1"/>
</dbReference>
<comment type="caution">
    <text evidence="1">The sequence shown here is derived from an EMBL/GenBank/DDBJ whole genome shotgun (WGS) entry which is preliminary data.</text>
</comment>
<reference evidence="1" key="2">
    <citation type="submission" date="2023-01" db="EMBL/GenBank/DDBJ databases">
        <authorList>
            <person name="Uljanovas D."/>
        </authorList>
    </citation>
    <scope>NUCLEOTIDE SEQUENCE</scope>
    <source>
        <strain evidence="1">H19</strain>
    </source>
</reference>
<sequence length="105" mass="12462">MSKIKETFEKLKLYEKNKIINEIQLSYMSLFNELTNMMKISYEESLNIQKNISTINDILIVDNEKKEIPNDLILPLEKDEEFNKLLKEKSSKIKDNLDLIDPRLL</sequence>
<dbReference type="AlphaFoldDB" id="A0AAP4Q0Z4"/>
<proteinExistence type="predicted"/>